<comment type="caution">
    <text evidence="2">The sequence shown here is derived from an EMBL/GenBank/DDBJ whole genome shotgun (WGS) entry which is preliminary data.</text>
</comment>
<sequence length="848" mass="90953">MDSQGSERSPDALTHQSANSPDATTSQPIESATADDAKVTVASPIPAVQSQRFPMPVAARQSINPPMSVHSQWQQQQQSQRSLPEQLNFQFTLTPPVPAYPQFPPATPLYSPFWHPSGAFHQLPGRFYGDLGGTTGFPNFVGSPSRTHPEPMFSYAPLPPGPFCHQFGGQGNFWNGEGMAAGQNFQQQLHRPSGTSPAAPVLRAMLQQHSSPARLNPGSSNSATTKARGGVALKSNYGIERCGRTKTVKQMVEERNLQRISDDDSDSQSPTGFALLNNTPTLYRLSQQQQQPFDHNRSTQAAATTADPSSVFPHAHEPETGEAAAVDSSNPYGGELSWLFDDTNTAVEALGKFDGNSAQMYLSPDGTADFNPNASPFHQFFFPHEGFGSGSASTSTEFVGASAADADASFDSSSSDSVFHSSNPSLTSSGGPARLKIEDTSDCGPLNVDGDSDDTTPNSSQRDGTVRDGLQYATSSSSAEASQFAFSDVEQSVSTTSSFNLVCNSPMPSSQTLNAAAMATAAATGPPASPKSPKYTFATPSVSPLPMLPDNWVAKLYPHLRRSGADSQFSSSDAVASSSSSSAAAAVAVAAPTGKGRPGRAVAVKATTTAVVPKPDRPKCPRPRMFALSQLAVGRFFAEAPAEPGAVWKLYRVKLIFSSQKMVYEFESKHVNGLPGSEQLKMPMARIDVPWNTVHSITHQGDEYIVMVRVDPIMFLGHRQSRPLGMRGMICTKYVDVPVKDALVGMGEIRMHKIVLRKGEGVKFREALTRTPMLVFSGISGVQMVVPMKAPDWPAAVSVEPPQKGQSSQDVEQRVTRRRFNELKRKPTSDLEEDDPVRKRGPVAGPSM</sequence>
<name>A0A1W0WRG5_HYPEX</name>
<dbReference type="EMBL" id="MTYJ01000056">
    <property type="protein sequence ID" value="OQV17801.1"/>
    <property type="molecule type" value="Genomic_DNA"/>
</dbReference>
<feature type="compositionally biased region" description="Polar residues" evidence="1">
    <location>
        <begin position="209"/>
        <end position="225"/>
    </location>
</feature>
<reference evidence="3" key="1">
    <citation type="submission" date="2017-01" db="EMBL/GenBank/DDBJ databases">
        <title>Comparative genomics of anhydrobiosis in the tardigrade Hypsibius dujardini.</title>
        <authorList>
            <person name="Yoshida Y."/>
            <person name="Koutsovoulos G."/>
            <person name="Laetsch D."/>
            <person name="Stevens L."/>
            <person name="Kumar S."/>
            <person name="Horikawa D."/>
            <person name="Ishino K."/>
            <person name="Komine S."/>
            <person name="Tomita M."/>
            <person name="Blaxter M."/>
            <person name="Arakawa K."/>
        </authorList>
    </citation>
    <scope>NUCLEOTIDE SEQUENCE [LARGE SCALE GENOMIC DNA]</scope>
    <source>
        <strain evidence="3">Z151</strain>
    </source>
</reference>
<feature type="region of interest" description="Disordered" evidence="1">
    <location>
        <begin position="796"/>
        <end position="848"/>
    </location>
</feature>
<keyword evidence="3" id="KW-1185">Reference proteome</keyword>
<feature type="compositionally biased region" description="Basic and acidic residues" evidence="1">
    <location>
        <begin position="811"/>
        <end position="829"/>
    </location>
</feature>
<feature type="region of interest" description="Disordered" evidence="1">
    <location>
        <begin position="209"/>
        <end position="229"/>
    </location>
</feature>
<feature type="compositionally biased region" description="Low complexity" evidence="1">
    <location>
        <begin position="412"/>
        <end position="422"/>
    </location>
</feature>
<protein>
    <submittedName>
        <fullName evidence="2">Uncharacterized protein</fullName>
    </submittedName>
</protein>
<gene>
    <name evidence="2" type="ORF">BV898_08097</name>
</gene>
<feature type="region of interest" description="Disordered" evidence="1">
    <location>
        <begin position="412"/>
        <end position="466"/>
    </location>
</feature>
<feature type="compositionally biased region" description="Polar residues" evidence="1">
    <location>
        <begin position="286"/>
        <end position="308"/>
    </location>
</feature>
<dbReference type="Proteomes" id="UP000192578">
    <property type="component" value="Unassembled WGS sequence"/>
</dbReference>
<organism evidence="2 3">
    <name type="scientific">Hypsibius exemplaris</name>
    <name type="common">Freshwater tardigrade</name>
    <dbReference type="NCBI Taxonomy" id="2072580"/>
    <lineage>
        <taxon>Eukaryota</taxon>
        <taxon>Metazoa</taxon>
        <taxon>Ecdysozoa</taxon>
        <taxon>Tardigrada</taxon>
        <taxon>Eutardigrada</taxon>
        <taxon>Parachela</taxon>
        <taxon>Hypsibioidea</taxon>
        <taxon>Hypsibiidae</taxon>
        <taxon>Hypsibius</taxon>
    </lineage>
</organism>
<feature type="region of interest" description="Disordered" evidence="1">
    <location>
        <begin position="1"/>
        <end position="53"/>
    </location>
</feature>
<feature type="region of interest" description="Disordered" evidence="1">
    <location>
        <begin position="286"/>
        <end position="328"/>
    </location>
</feature>
<feature type="compositionally biased region" description="Polar residues" evidence="1">
    <location>
        <begin position="14"/>
        <end position="30"/>
    </location>
</feature>
<dbReference type="AlphaFoldDB" id="A0A1W0WRG5"/>
<proteinExistence type="predicted"/>
<evidence type="ECO:0000313" key="2">
    <source>
        <dbReference type="EMBL" id="OQV17801.1"/>
    </source>
</evidence>
<evidence type="ECO:0000256" key="1">
    <source>
        <dbReference type="SAM" id="MobiDB-lite"/>
    </source>
</evidence>
<evidence type="ECO:0000313" key="3">
    <source>
        <dbReference type="Proteomes" id="UP000192578"/>
    </source>
</evidence>
<accession>A0A1W0WRG5</accession>
<dbReference type="OrthoDB" id="10685566at2759"/>